<sequence>MIKTYLLKFIKGELSLKVTFWAWFVLFSFVLEYFISPIFNISETLSVIYFIFMFIYTFAIFLAVFKSANRFEGSKVWSYLAKAIITINLFLSVSYFIELFQETYLEDYSITQEINFYKENLPLRVDLNTELIDINKKENTIQYVYKLYNTESFTALEKRKFIKQVQNSLCEEEGSQNILKKDYTLEYQYVDKNENNFLDIITDKSVCGESIYDLDILKEILRQRGEL</sequence>
<accession>A0A5C2H5F1</accession>
<dbReference type="EMBL" id="CP035928">
    <property type="protein sequence ID" value="QEP34210.1"/>
    <property type="molecule type" value="Genomic_DNA"/>
</dbReference>
<dbReference type="RefSeq" id="WP_130233163.1">
    <property type="nucleotide sequence ID" value="NZ_BMEF01000011.1"/>
</dbReference>
<gene>
    <name evidence="1" type="ORF">APAC_1084</name>
</gene>
<organism evidence="1 2">
    <name type="scientific">Malaciobacter pacificus</name>
    <dbReference type="NCBI Taxonomy" id="1080223"/>
    <lineage>
        <taxon>Bacteria</taxon>
        <taxon>Pseudomonadati</taxon>
        <taxon>Campylobacterota</taxon>
        <taxon>Epsilonproteobacteria</taxon>
        <taxon>Campylobacterales</taxon>
        <taxon>Arcobacteraceae</taxon>
        <taxon>Malaciobacter</taxon>
    </lineage>
</organism>
<name>A0A5C2H5F1_9BACT</name>
<reference evidence="1" key="1">
    <citation type="submission" date="2019-09" db="EMBL/GenBank/DDBJ databases">
        <title>Complete genome sequencing of four Arcobacter species reveals a diverse suite of mobile elements.</title>
        <authorList>
            <person name="Miller W.G."/>
            <person name="Yee E."/>
            <person name="Bono J.L."/>
        </authorList>
    </citation>
    <scope>NUCLEOTIDE SEQUENCE [LARGE SCALE GENOMIC DNA]</scope>
    <source>
        <strain evidence="1">LMG 26638</strain>
    </source>
</reference>
<protein>
    <submittedName>
        <fullName evidence="1">Putative membrane protein</fullName>
    </submittedName>
</protein>
<evidence type="ECO:0000313" key="2">
    <source>
        <dbReference type="Proteomes" id="UP000322726"/>
    </source>
</evidence>
<reference evidence="1" key="2">
    <citation type="submission" date="2019-09" db="EMBL/GenBank/DDBJ databases">
        <title>Taxonomic note: a critical rebuttal of the proposed division of the genus Arcobacter into six genera, emended descriptions of Arcobacter anaerophilus and the genus Arcobacter, and an assessment of genus-level boundaries for Epsilonproteobacteria using in silico genomic comparator tools.</title>
        <authorList>
            <person name="On S.L.W."/>
            <person name="Miller W.G."/>
            <person name="Biggs P."/>
            <person name="Cornelius A."/>
            <person name="Vandamme P."/>
        </authorList>
    </citation>
    <scope>NUCLEOTIDE SEQUENCE [LARGE SCALE GENOMIC DNA]</scope>
    <source>
        <strain evidence="1">LMG 26638</strain>
    </source>
</reference>
<dbReference type="AlphaFoldDB" id="A0A5C2H5F1"/>
<evidence type="ECO:0000313" key="1">
    <source>
        <dbReference type="EMBL" id="QEP34210.1"/>
    </source>
</evidence>
<dbReference type="Proteomes" id="UP000322726">
    <property type="component" value="Chromosome"/>
</dbReference>
<proteinExistence type="predicted"/>
<dbReference type="KEGG" id="apai:APAC_1084"/>
<keyword evidence="2" id="KW-1185">Reference proteome</keyword>
<dbReference type="OrthoDB" id="5344329at2"/>